<dbReference type="AlphaFoldDB" id="A0A852TA47"/>
<evidence type="ECO:0000313" key="2">
    <source>
        <dbReference type="EMBL" id="NYE05660.1"/>
    </source>
</evidence>
<sequence length="91" mass="10100">MEINHNAPSTRSAFSISSSMASSPVLEDRYKKGKATIVEEITRAYLVNITGCLKNSSTICPMGQFLPDKTINKKPITEGGNTNGWKLYLFW</sequence>
<comment type="caution">
    <text evidence="2">The sequence shown here is derived from an EMBL/GenBank/DDBJ whole genome shotgun (WGS) entry which is preliminary data.</text>
</comment>
<proteinExistence type="predicted"/>
<name>A0A852TA47_9BACI</name>
<gene>
    <name evidence="2" type="ORF">F4694_002413</name>
</gene>
<feature type="compositionally biased region" description="Low complexity" evidence="1">
    <location>
        <begin position="7"/>
        <end position="21"/>
    </location>
</feature>
<evidence type="ECO:0000256" key="1">
    <source>
        <dbReference type="SAM" id="MobiDB-lite"/>
    </source>
</evidence>
<organism evidence="2 3">
    <name type="scientific">Neobacillus niacini</name>
    <dbReference type="NCBI Taxonomy" id="86668"/>
    <lineage>
        <taxon>Bacteria</taxon>
        <taxon>Bacillati</taxon>
        <taxon>Bacillota</taxon>
        <taxon>Bacilli</taxon>
        <taxon>Bacillales</taxon>
        <taxon>Bacillaceae</taxon>
        <taxon>Neobacillus</taxon>
    </lineage>
</organism>
<protein>
    <submittedName>
        <fullName evidence="2">Uncharacterized protein</fullName>
    </submittedName>
</protein>
<reference evidence="3" key="1">
    <citation type="submission" date="2020-07" db="EMBL/GenBank/DDBJ databases">
        <authorList>
            <person name="Partida-Martinez L."/>
            <person name="Huntemann M."/>
            <person name="Clum A."/>
            <person name="Wang J."/>
            <person name="Palaniappan K."/>
            <person name="Ritter S."/>
            <person name="Chen I.-M."/>
            <person name="Stamatis D."/>
            <person name="Reddy T."/>
            <person name="O'Malley R."/>
            <person name="Daum C."/>
            <person name="Shapiro N."/>
            <person name="Ivanova N."/>
            <person name="Kyrpides N."/>
            <person name="Woyke T."/>
        </authorList>
    </citation>
    <scope>NUCLEOTIDE SEQUENCE [LARGE SCALE GENOMIC DNA]</scope>
    <source>
        <strain evidence="3">AT2.8</strain>
    </source>
</reference>
<accession>A0A852TA47</accession>
<feature type="region of interest" description="Disordered" evidence="1">
    <location>
        <begin position="1"/>
        <end position="21"/>
    </location>
</feature>
<dbReference type="EMBL" id="JACCBX010000004">
    <property type="protein sequence ID" value="NYE05660.1"/>
    <property type="molecule type" value="Genomic_DNA"/>
</dbReference>
<evidence type="ECO:0000313" key="3">
    <source>
        <dbReference type="Proteomes" id="UP000548423"/>
    </source>
</evidence>
<dbReference type="Proteomes" id="UP000548423">
    <property type="component" value="Unassembled WGS sequence"/>
</dbReference>
<reference evidence="3" key="2">
    <citation type="submission" date="2020-08" db="EMBL/GenBank/DDBJ databases">
        <title>The Agave Microbiome: Exploring the role of microbial communities in plant adaptations to desert environments.</title>
        <authorList>
            <person name="Partida-Martinez L.P."/>
        </authorList>
    </citation>
    <scope>NUCLEOTIDE SEQUENCE [LARGE SCALE GENOMIC DNA]</scope>
    <source>
        <strain evidence="3">AT2.8</strain>
    </source>
</reference>